<reference evidence="3 4" key="1">
    <citation type="submission" date="2024-08" db="EMBL/GenBank/DDBJ databases">
        <authorList>
            <person name="Lu H."/>
        </authorList>
    </citation>
    <scope>NUCLEOTIDE SEQUENCE [LARGE SCALE GENOMIC DNA]</scope>
    <source>
        <strain evidence="3 4">LYH14W</strain>
    </source>
</reference>
<gene>
    <name evidence="3" type="ORF">ACG00Y_04470</name>
</gene>
<organism evidence="3 4">
    <name type="scientific">Pelomonas parva</name>
    <dbReference type="NCBI Taxonomy" id="3299032"/>
    <lineage>
        <taxon>Bacteria</taxon>
        <taxon>Pseudomonadati</taxon>
        <taxon>Pseudomonadota</taxon>
        <taxon>Betaproteobacteria</taxon>
        <taxon>Burkholderiales</taxon>
        <taxon>Sphaerotilaceae</taxon>
        <taxon>Roseateles</taxon>
    </lineage>
</organism>
<feature type="chain" id="PRO_5045459377" evidence="2">
    <location>
        <begin position="19"/>
        <end position="152"/>
    </location>
</feature>
<feature type="compositionally biased region" description="Basic and acidic residues" evidence="1">
    <location>
        <begin position="57"/>
        <end position="72"/>
    </location>
</feature>
<evidence type="ECO:0000256" key="2">
    <source>
        <dbReference type="SAM" id="SignalP"/>
    </source>
</evidence>
<sequence>MKRFCMIGLLALAASAVAQPTATLSEGDRRALDRAAALGVGLLEEGRRPPAPAAPRSNHDQFAREQNQRTGERLQQTYDAAVARCGGPLPVLPSVGMTLQRVFDCTQAGHFSGVDQIVELRLDGRRLQLYISQRSDVGRLYFVDGVLMRMDP</sequence>
<keyword evidence="4" id="KW-1185">Reference proteome</keyword>
<evidence type="ECO:0000313" key="3">
    <source>
        <dbReference type="EMBL" id="MFG6429151.1"/>
    </source>
</evidence>
<evidence type="ECO:0000313" key="4">
    <source>
        <dbReference type="Proteomes" id="UP001606210"/>
    </source>
</evidence>
<proteinExistence type="predicted"/>
<dbReference type="RefSeq" id="WP_394476377.1">
    <property type="nucleotide sequence ID" value="NZ_JBIGHV010000002.1"/>
</dbReference>
<feature type="region of interest" description="Disordered" evidence="1">
    <location>
        <begin position="44"/>
        <end position="73"/>
    </location>
</feature>
<dbReference type="Proteomes" id="UP001606210">
    <property type="component" value="Unassembled WGS sequence"/>
</dbReference>
<name>A0ABW7EZR0_9BURK</name>
<comment type="caution">
    <text evidence="3">The sequence shown here is derived from an EMBL/GenBank/DDBJ whole genome shotgun (WGS) entry which is preliminary data.</text>
</comment>
<accession>A0ABW7EZR0</accession>
<dbReference type="EMBL" id="JBIGHV010000002">
    <property type="protein sequence ID" value="MFG6429151.1"/>
    <property type="molecule type" value="Genomic_DNA"/>
</dbReference>
<protein>
    <submittedName>
        <fullName evidence="3">Uncharacterized protein</fullName>
    </submittedName>
</protein>
<evidence type="ECO:0000256" key="1">
    <source>
        <dbReference type="SAM" id="MobiDB-lite"/>
    </source>
</evidence>
<feature type="signal peptide" evidence="2">
    <location>
        <begin position="1"/>
        <end position="18"/>
    </location>
</feature>
<keyword evidence="2" id="KW-0732">Signal</keyword>